<dbReference type="InterPro" id="IPR034005">
    <property type="entry name" value="M3A_DCP"/>
</dbReference>
<evidence type="ECO:0000313" key="11">
    <source>
        <dbReference type="EMBL" id="AIT08339.1"/>
    </source>
</evidence>
<keyword evidence="5 7" id="KW-0862">Zinc</keyword>
<dbReference type="InterPro" id="IPR024077">
    <property type="entry name" value="Neurolysin/TOP_dom2"/>
</dbReference>
<dbReference type="GO" id="GO:0006508">
    <property type="term" value="P:proteolysis"/>
    <property type="evidence" value="ECO:0007669"/>
    <property type="project" value="UniProtKB-KW"/>
</dbReference>
<keyword evidence="9" id="KW-0732">Signal</keyword>
<proteinExistence type="inferred from homology"/>
<comment type="cofactor">
    <cofactor evidence="7">
        <name>Zn(2+)</name>
        <dbReference type="ChEBI" id="CHEBI:29105"/>
    </cofactor>
    <text evidence="7">Binds 1 zinc ion.</text>
</comment>
<dbReference type="SUPFAM" id="SSF55486">
    <property type="entry name" value="Metalloproteases ('zincins'), catalytic domain"/>
    <property type="match status" value="1"/>
</dbReference>
<keyword evidence="12" id="KW-1185">Reference proteome</keyword>
<dbReference type="GO" id="GO:0005829">
    <property type="term" value="C:cytosol"/>
    <property type="evidence" value="ECO:0007669"/>
    <property type="project" value="TreeGrafter"/>
</dbReference>
<accession>A0A097EL89</accession>
<dbReference type="PANTHER" id="PTHR43660">
    <property type="entry name" value="DIPEPTIDYL CARBOXYPEPTIDASE"/>
    <property type="match status" value="1"/>
</dbReference>
<dbReference type="CDD" id="cd06456">
    <property type="entry name" value="M3A_DCP"/>
    <property type="match status" value="1"/>
</dbReference>
<evidence type="ECO:0000313" key="12">
    <source>
        <dbReference type="Proteomes" id="UP000033200"/>
    </source>
</evidence>
<dbReference type="Pfam" id="PF01432">
    <property type="entry name" value="Peptidase_M3"/>
    <property type="match status" value="1"/>
</dbReference>
<evidence type="ECO:0000256" key="9">
    <source>
        <dbReference type="SAM" id="SignalP"/>
    </source>
</evidence>
<dbReference type="MEROPS" id="M03.005"/>
<dbReference type="Proteomes" id="UP000033200">
    <property type="component" value="Chromosome"/>
</dbReference>
<evidence type="ECO:0000256" key="7">
    <source>
        <dbReference type="RuleBase" id="RU003435"/>
    </source>
</evidence>
<evidence type="ECO:0000259" key="10">
    <source>
        <dbReference type="Pfam" id="PF01432"/>
    </source>
</evidence>
<feature type="signal peptide" evidence="9">
    <location>
        <begin position="1"/>
        <end position="19"/>
    </location>
</feature>
<evidence type="ECO:0000256" key="6">
    <source>
        <dbReference type="ARBA" id="ARBA00023049"/>
    </source>
</evidence>
<dbReference type="RefSeq" id="WP_038667798.1">
    <property type="nucleotide sequence ID" value="NZ_CP009571.1"/>
</dbReference>
<dbReference type="PANTHER" id="PTHR43660:SF1">
    <property type="entry name" value="DIPEPTIDYL CARBOXYPEPTIDASE"/>
    <property type="match status" value="1"/>
</dbReference>
<dbReference type="EMBL" id="CP009571">
    <property type="protein sequence ID" value="AIT08339.1"/>
    <property type="molecule type" value="Genomic_DNA"/>
</dbReference>
<evidence type="ECO:0000256" key="5">
    <source>
        <dbReference type="ARBA" id="ARBA00022833"/>
    </source>
</evidence>
<protein>
    <submittedName>
        <fullName evidence="11">Dipeptidyl carboxypeptidase II</fullName>
    </submittedName>
</protein>
<dbReference type="Gene3D" id="3.40.390.10">
    <property type="entry name" value="Collagenase (Catalytic Domain)"/>
    <property type="match status" value="1"/>
</dbReference>
<dbReference type="AlphaFoldDB" id="A0A097EL89"/>
<dbReference type="Gene3D" id="1.10.1370.10">
    <property type="entry name" value="Neurolysin, domain 3"/>
    <property type="match status" value="1"/>
</dbReference>
<sequence>MRLFAATATMMLLSTTAFAQTNAPAAASAALPATNPFAQASTRPFEAPPFDRIKSTDYAPALLAGMAAQRAEINAITRARSAPTFENTIAAMERSGRLLERASLAFSGVVGANTDDTLQKTQADLAPAFAAHQDAINLDPALFARVKTIYDQRQSLRLDAEQLQVLTLTYQNMVRAGAQLSPADKLTLSRYNSQLSTLETAFQQKLLAAAKAGALVVDDKAKLAGLSDGEIAAAADAAKARGLAGKYVLTLQNTTQQPELATLTDRATREALFNASWTRAAKGDANDTRDTIAQIALLRAQKAKLLGFPTWADYVLQDQMAKTPKTALGFMQQLGTPVAAEQRREAAELQAQIKATGGNFALKPWDWDFYSEQVRKAKYDLNQDQLKPYFEINKVLTDGVFYAANQLYGLTFKRRTDIPVYQPDVMVYEVDEADGTPVGLMYFDYWKRDNKNGGAWMSNFVNQSKLLGTKPVIYNVGNFTKPSAGQPALISFDDVTTMFHEFGHALHGLFANQTYPSVSGTNTARDFVEFPSQFNEHWALDPKVLPHYAVDYRSGQVIPQALVDKIKRAGTFNSGYSFGEALAAAEMDMSWHSLTAAQGKQNPDAFETQALAATGLDVADVPPRYRSSYFLHIWGNGYSAGYYAYSWTKMLSANAFNWFEQHGGMTRANGQRFRDLILSKGHTEDYAPMFRTFNGADPQVGPLLNDLGLNADGSRIAVDTATPPVSDGTVPAAPSAKPATGKTGG</sequence>
<name>A0A097EL89_9SPHN</name>
<dbReference type="KEGG" id="stax:MC45_16810"/>
<organism evidence="11 12">
    <name type="scientific">Sphingomonas taxi</name>
    <dbReference type="NCBI Taxonomy" id="1549858"/>
    <lineage>
        <taxon>Bacteria</taxon>
        <taxon>Pseudomonadati</taxon>
        <taxon>Pseudomonadota</taxon>
        <taxon>Alphaproteobacteria</taxon>
        <taxon>Sphingomonadales</taxon>
        <taxon>Sphingomonadaceae</taxon>
        <taxon>Sphingomonas</taxon>
    </lineage>
</organism>
<keyword evidence="11" id="KW-0121">Carboxypeptidase</keyword>
<dbReference type="GO" id="GO:0046872">
    <property type="term" value="F:metal ion binding"/>
    <property type="evidence" value="ECO:0007669"/>
    <property type="project" value="UniProtKB-UniRule"/>
</dbReference>
<evidence type="ECO:0000256" key="3">
    <source>
        <dbReference type="ARBA" id="ARBA00022723"/>
    </source>
</evidence>
<reference evidence="11 12" key="1">
    <citation type="submission" date="2014-09" db="EMBL/GenBank/DDBJ databases">
        <title>Using Illumina technology Improving SMRT sequencing Genome Assembly by RASTools.</title>
        <authorList>
            <person name="Zhou Y."/>
            <person name="Ma T."/>
            <person name="Liu T."/>
        </authorList>
    </citation>
    <scope>NUCLEOTIDE SEQUENCE [LARGE SCALE GENOMIC DNA]</scope>
    <source>
        <strain evidence="11 12">ATCC 55669</strain>
    </source>
</reference>
<dbReference type="GO" id="GO:0004180">
    <property type="term" value="F:carboxypeptidase activity"/>
    <property type="evidence" value="ECO:0007669"/>
    <property type="project" value="UniProtKB-KW"/>
</dbReference>
<keyword evidence="6 7" id="KW-0482">Metalloprotease</keyword>
<dbReference type="InterPro" id="IPR045090">
    <property type="entry name" value="Pept_M3A_M3B"/>
</dbReference>
<comment type="similarity">
    <text evidence="1 7">Belongs to the peptidase M3 family.</text>
</comment>
<dbReference type="InterPro" id="IPR024079">
    <property type="entry name" value="MetalloPept_cat_dom_sf"/>
</dbReference>
<evidence type="ECO:0000256" key="2">
    <source>
        <dbReference type="ARBA" id="ARBA00022670"/>
    </source>
</evidence>
<keyword evidence="3 7" id="KW-0479">Metal-binding</keyword>
<dbReference type="FunFam" id="3.40.390.10:FF:000009">
    <property type="entry name" value="Oligopeptidase A"/>
    <property type="match status" value="1"/>
</dbReference>
<evidence type="ECO:0000256" key="4">
    <source>
        <dbReference type="ARBA" id="ARBA00022801"/>
    </source>
</evidence>
<feature type="chain" id="PRO_5001934270" evidence="9">
    <location>
        <begin position="20"/>
        <end position="745"/>
    </location>
</feature>
<dbReference type="InterPro" id="IPR001567">
    <property type="entry name" value="Pept_M3A_M3B_dom"/>
</dbReference>
<feature type="region of interest" description="Disordered" evidence="8">
    <location>
        <begin position="720"/>
        <end position="745"/>
    </location>
</feature>
<dbReference type="eggNOG" id="COG0339">
    <property type="taxonomic scope" value="Bacteria"/>
</dbReference>
<keyword evidence="4 7" id="KW-0378">Hydrolase</keyword>
<evidence type="ECO:0000256" key="1">
    <source>
        <dbReference type="ARBA" id="ARBA00006040"/>
    </source>
</evidence>
<keyword evidence="2 7" id="KW-0645">Protease</keyword>
<gene>
    <name evidence="11" type="ORF">MC45_16810</name>
</gene>
<dbReference type="HOGENOM" id="CLU_001805_4_0_5"/>
<feature type="domain" description="Peptidase M3A/M3B catalytic" evidence="10">
    <location>
        <begin position="263"/>
        <end position="708"/>
    </location>
</feature>
<dbReference type="GO" id="GO:0004222">
    <property type="term" value="F:metalloendopeptidase activity"/>
    <property type="evidence" value="ECO:0007669"/>
    <property type="project" value="InterPro"/>
</dbReference>
<evidence type="ECO:0000256" key="8">
    <source>
        <dbReference type="SAM" id="MobiDB-lite"/>
    </source>
</evidence>